<dbReference type="Gene3D" id="1.10.8.270">
    <property type="entry name" value="putative rabgap domain of human tbc1 domain family member 14 like domains"/>
    <property type="match status" value="1"/>
</dbReference>
<dbReference type="SUPFAM" id="SSF56112">
    <property type="entry name" value="Protein kinase-like (PK-like)"/>
    <property type="match status" value="1"/>
</dbReference>
<dbReference type="Pfam" id="PF00566">
    <property type="entry name" value="RabGAP-TBC"/>
    <property type="match status" value="1"/>
</dbReference>
<dbReference type="PROSITE" id="PS50086">
    <property type="entry name" value="TBC_RABGAP"/>
    <property type="match status" value="1"/>
</dbReference>
<evidence type="ECO:0000259" key="4">
    <source>
        <dbReference type="PROSITE" id="PS50206"/>
    </source>
</evidence>
<dbReference type="AlphaFoldDB" id="J9F794"/>
<dbReference type="PROSITE" id="PS50206">
    <property type="entry name" value="RHODANESE_3"/>
    <property type="match status" value="1"/>
</dbReference>
<keyword evidence="5" id="KW-0418">Kinase</keyword>
<dbReference type="InterPro" id="IPR000719">
    <property type="entry name" value="Prot_kinase_dom"/>
</dbReference>
<dbReference type="SUPFAM" id="SSF47923">
    <property type="entry name" value="Ypt/Rab-GAP domain of gyp1p"/>
    <property type="match status" value="2"/>
</dbReference>
<keyword evidence="5" id="KW-0808">Transferase</keyword>
<dbReference type="GO" id="GO:0005524">
    <property type="term" value="F:ATP binding"/>
    <property type="evidence" value="ECO:0007669"/>
    <property type="project" value="InterPro"/>
</dbReference>
<dbReference type="Pfam" id="PF00069">
    <property type="entry name" value="Pkinase"/>
    <property type="match status" value="1"/>
</dbReference>
<dbReference type="InterPro" id="IPR000195">
    <property type="entry name" value="Rab-GAP-TBC_dom"/>
</dbReference>
<proteinExistence type="predicted"/>
<organism evidence="5 6">
    <name type="scientific">Wuchereria bancrofti</name>
    <dbReference type="NCBI Taxonomy" id="6293"/>
    <lineage>
        <taxon>Eukaryota</taxon>
        <taxon>Metazoa</taxon>
        <taxon>Ecdysozoa</taxon>
        <taxon>Nematoda</taxon>
        <taxon>Chromadorea</taxon>
        <taxon>Rhabditida</taxon>
        <taxon>Spirurina</taxon>
        <taxon>Spiruromorpha</taxon>
        <taxon>Filarioidea</taxon>
        <taxon>Onchocercidae</taxon>
        <taxon>Wuchereria</taxon>
    </lineage>
</organism>
<dbReference type="GO" id="GO:0005096">
    <property type="term" value="F:GTPase activator activity"/>
    <property type="evidence" value="ECO:0007669"/>
    <property type="project" value="UniProtKB-KW"/>
</dbReference>
<dbReference type="Gene3D" id="1.10.472.80">
    <property type="entry name" value="Ypt/Rab-GAP domain of gyp1p, domain 3"/>
    <property type="match status" value="1"/>
</dbReference>
<accession>J9F794</accession>
<dbReference type="PANTHER" id="PTHR22957:SF168">
    <property type="entry name" value="TBC DOMAIN-CONTAINING PROTEIN KINASE-LIKE PROTEIN"/>
    <property type="match status" value="1"/>
</dbReference>
<dbReference type="PANTHER" id="PTHR22957">
    <property type="entry name" value="TBC1 DOMAIN FAMILY MEMBER GTPASE-ACTIVATING PROTEIN"/>
    <property type="match status" value="1"/>
</dbReference>
<dbReference type="SUPFAM" id="SSF52821">
    <property type="entry name" value="Rhodanese/Cell cycle control phosphatase"/>
    <property type="match status" value="1"/>
</dbReference>
<dbReference type="Pfam" id="PF00581">
    <property type="entry name" value="Rhodanese"/>
    <property type="match status" value="1"/>
</dbReference>
<dbReference type="SMART" id="SM00220">
    <property type="entry name" value="S_TKc"/>
    <property type="match status" value="1"/>
</dbReference>
<keyword evidence="1" id="KW-0343">GTPase activation</keyword>
<dbReference type="SMART" id="SM00164">
    <property type="entry name" value="TBC"/>
    <property type="match status" value="1"/>
</dbReference>
<dbReference type="SMART" id="SM00450">
    <property type="entry name" value="RHOD"/>
    <property type="match status" value="1"/>
</dbReference>
<protein>
    <submittedName>
        <fullName evidence="5">Other/TBCK protein kinase</fullName>
    </submittedName>
</protein>
<evidence type="ECO:0000259" key="3">
    <source>
        <dbReference type="PROSITE" id="PS50086"/>
    </source>
</evidence>
<name>J9F794_WUCBA</name>
<dbReference type="Gene3D" id="3.40.250.10">
    <property type="entry name" value="Rhodanese-like domain"/>
    <property type="match status" value="1"/>
</dbReference>
<dbReference type="FunFam" id="1.10.8.270:FF:000044">
    <property type="entry name" value="TBC Kinase homolog"/>
    <property type="match status" value="1"/>
</dbReference>
<gene>
    <name evidence="5" type="ORF">WUBG_03687</name>
</gene>
<evidence type="ECO:0000313" key="5">
    <source>
        <dbReference type="EMBL" id="EJW85402.1"/>
    </source>
</evidence>
<dbReference type="Proteomes" id="UP000004810">
    <property type="component" value="Unassembled WGS sequence"/>
</dbReference>
<dbReference type="GO" id="GO:0004672">
    <property type="term" value="F:protein kinase activity"/>
    <property type="evidence" value="ECO:0007669"/>
    <property type="project" value="InterPro"/>
</dbReference>
<feature type="domain" description="Rhodanese" evidence="4">
    <location>
        <begin position="789"/>
        <end position="889"/>
    </location>
</feature>
<evidence type="ECO:0000256" key="1">
    <source>
        <dbReference type="ARBA" id="ARBA00022468"/>
    </source>
</evidence>
<dbReference type="Gene3D" id="1.10.510.10">
    <property type="entry name" value="Transferase(Phosphotransferase) domain 1"/>
    <property type="match status" value="1"/>
</dbReference>
<dbReference type="EMBL" id="ADBV01001163">
    <property type="protein sequence ID" value="EJW85402.1"/>
    <property type="molecule type" value="Genomic_DNA"/>
</dbReference>
<reference evidence="6" key="1">
    <citation type="submission" date="2012-08" db="EMBL/GenBank/DDBJ databases">
        <title>The Genome Sequence of Wuchereria bancrofti.</title>
        <authorList>
            <person name="Nutman T.B."/>
            <person name="Fink D.L."/>
            <person name="Russ C."/>
            <person name="Young S."/>
            <person name="Zeng Q."/>
            <person name="Koehrsen M."/>
            <person name="Alvarado L."/>
            <person name="Berlin A."/>
            <person name="Chapman S.B."/>
            <person name="Chen Z."/>
            <person name="Freedman E."/>
            <person name="Gellesch M."/>
            <person name="Goldberg J."/>
            <person name="Griggs A."/>
            <person name="Gujja S."/>
            <person name="Heilman E.R."/>
            <person name="Heiman D."/>
            <person name="Hepburn T."/>
            <person name="Howarth C."/>
            <person name="Jen D."/>
            <person name="Larson L."/>
            <person name="Lewis B."/>
            <person name="Mehta T."/>
            <person name="Park D."/>
            <person name="Pearson M."/>
            <person name="Roberts A."/>
            <person name="Saif S."/>
            <person name="Shea T."/>
            <person name="Shenoy N."/>
            <person name="Sisk P."/>
            <person name="Stolte C."/>
            <person name="Sykes S."/>
            <person name="Walk T."/>
            <person name="White J."/>
            <person name="Yandava C."/>
            <person name="Haas B."/>
            <person name="Henn M.R."/>
            <person name="Nusbaum C."/>
            <person name="Birren B."/>
        </authorList>
    </citation>
    <scope>NUCLEOTIDE SEQUENCE [LARGE SCALE GENOMIC DNA]</scope>
    <source>
        <strain evidence="6">NA</strain>
    </source>
</reference>
<dbReference type="InterPro" id="IPR036873">
    <property type="entry name" value="Rhodanese-like_dom_sf"/>
</dbReference>
<dbReference type="PROSITE" id="PS50011">
    <property type="entry name" value="PROTEIN_KINASE_DOM"/>
    <property type="match status" value="1"/>
</dbReference>
<dbReference type="InterPro" id="IPR011009">
    <property type="entry name" value="Kinase-like_dom_sf"/>
</dbReference>
<feature type="domain" description="Protein kinase" evidence="2">
    <location>
        <begin position="51"/>
        <end position="338"/>
    </location>
</feature>
<evidence type="ECO:0000259" key="2">
    <source>
        <dbReference type="PROSITE" id="PS50011"/>
    </source>
</evidence>
<dbReference type="InterPro" id="IPR001763">
    <property type="entry name" value="Rhodanese-like_dom"/>
</dbReference>
<evidence type="ECO:0000313" key="6">
    <source>
        <dbReference type="Proteomes" id="UP000004810"/>
    </source>
</evidence>
<sequence length="891" mass="101693">MCAKGTKYELFFGVTRNIPALLRGTFSAGISAVNFYENNDEMNEPFLMTVETNVRLLGSAEFGATAVIGDDSSCHLTTASGFSSSAAHMLGGFSKLMSLNHPHLCKYVEFVRSTVLGNAGFVISEHYSRSAVEELKECKKLEVARIISLLQPILSAFTYLHSRYITIGCFSLNSVLLSSQNLVRLAQYGLHCISGSRRDLEYCTYSCWYIPPERFLQADIKNGFICRAGDIWSFGIALLELSIGCLLSEIWSPKQFYSTLIVLIRNKERDGSIFSLLLAEIQQKKPNIHITSNITIMIILEKALCVLPSQRPTAKALLSIISGESNSYSNVNKDYSFYDSKNDEGSLRESVEHMRESLEGEEAKTTRNLPVHEAFFLWKLCGSSIETILINHDIIKANPPVIALPYLVDGDCFMYGNAHIRKYEFTPDIFILPSNNFRNRMKFLNESKFLISFEMEEKTREIYDLSLMVKEKDIEYQGRRMLILRRLLSSFPFKKSLLFCECCHDIPPLYRANLWSALLNIYWDIEKRFIAIDTFSPHSSDRQLLVDIPRCHQYDDLMASSIAHRKLKRLLKTWLLLHENYVYWQGLDSLAAPFLVLNFTRLASAYSCLESFISLYLHDFFLRDNSSVVQEYLAVFFHLLAFMDAALYTHLSAMDFRPELFAIPWFLTCFAHILPLHKLFYVWDVLLLSDSSFPLFVGLAIMEQLRAGLITTHFNDAILLFSDLPDLNMERLVQYSLNYYNTVPASCTFRQFASKHVREEYAMTHYTVAELNEFCCPRISATDVIRLTEHSSLLVVDVRPQYEYSRGAIVGSVNLPPYGEEDTLDTIKTALMNAQSAEHVVVIVDNEHLQRAKKVAHISKLCVVEGYNRVCVLDGGVQKVRSMHDIFCMPA</sequence>
<comment type="caution">
    <text evidence="5">The sequence shown here is derived from an EMBL/GenBank/DDBJ whole genome shotgun (WGS) entry which is preliminary data.</text>
</comment>
<feature type="domain" description="Rab-GAP TBC" evidence="3">
    <location>
        <begin position="505"/>
        <end position="690"/>
    </location>
</feature>
<dbReference type="InterPro" id="IPR035969">
    <property type="entry name" value="Rab-GAP_TBC_sf"/>
</dbReference>